<sequence length="133" mass="14719">MAAATSEVPIVFSSLHRRLAVEGDPVVRVSLILAIAQLAREHQDERAPAWARELWSDPGRSPEIRIGAGLAWLCLVGDPVPDELRALLTDPSTDQCSDLFQRVPWLGPVDANSGLRRCIHEMLTPDVPWHSVR</sequence>
<gene>
    <name evidence="1" type="ORF">KEF29_11160</name>
</gene>
<name>A0A941F9V2_9ACTN</name>
<evidence type="ECO:0000313" key="2">
    <source>
        <dbReference type="Proteomes" id="UP000682308"/>
    </source>
</evidence>
<keyword evidence="2" id="KW-1185">Reference proteome</keyword>
<proteinExistence type="predicted"/>
<evidence type="ECO:0000313" key="1">
    <source>
        <dbReference type="EMBL" id="MBR8639680.1"/>
    </source>
</evidence>
<dbReference type="Proteomes" id="UP000682308">
    <property type="component" value="Unassembled WGS sequence"/>
</dbReference>
<organism evidence="1 2">
    <name type="scientific">Streptomyces tuirus</name>
    <dbReference type="NCBI Taxonomy" id="68278"/>
    <lineage>
        <taxon>Bacteria</taxon>
        <taxon>Bacillati</taxon>
        <taxon>Actinomycetota</taxon>
        <taxon>Actinomycetes</taxon>
        <taxon>Kitasatosporales</taxon>
        <taxon>Streptomycetaceae</taxon>
        <taxon>Streptomyces</taxon>
    </lineage>
</organism>
<protein>
    <submittedName>
        <fullName evidence="1">Uncharacterized protein</fullName>
    </submittedName>
</protein>
<dbReference type="AlphaFoldDB" id="A0A941F9V2"/>
<comment type="caution">
    <text evidence="1">The sequence shown here is derived from an EMBL/GenBank/DDBJ whole genome shotgun (WGS) entry which is preliminary data.</text>
</comment>
<accession>A0A941F9V2</accession>
<dbReference type="EMBL" id="JAGTPG010000002">
    <property type="protein sequence ID" value="MBR8639680.1"/>
    <property type="molecule type" value="Genomic_DNA"/>
</dbReference>
<reference evidence="1 2" key="1">
    <citation type="submission" date="2021-04" db="EMBL/GenBank/DDBJ databases">
        <title>Characterization of the biosynthetic gene cluster of new lipopeptides with antitumor activity in the genome of the marine Streptomyces PHM034.</title>
        <authorList>
            <person name="Ceniceros A."/>
            <person name="Canedo L."/>
            <person name="Mendez C."/>
            <person name="Olano C."/>
            <person name="Schleissner C."/>
            <person name="Cuevas C."/>
            <person name="De La Calle F."/>
            <person name="Salas J.A."/>
        </authorList>
    </citation>
    <scope>NUCLEOTIDE SEQUENCE [LARGE SCALE GENOMIC DNA]</scope>
    <source>
        <strain evidence="1 2">PHM034</strain>
    </source>
</reference>